<gene>
    <name evidence="1" type="ORF">OM076_11455</name>
</gene>
<dbReference type="InterPro" id="IPR046288">
    <property type="entry name" value="DUF6325"/>
</dbReference>
<reference evidence="1" key="1">
    <citation type="submission" date="2022-10" db="EMBL/GenBank/DDBJ databases">
        <title>The WGS of Solirubrobacter ginsenosidimutans DSM 21036.</title>
        <authorList>
            <person name="Jiang Z."/>
        </authorList>
    </citation>
    <scope>NUCLEOTIDE SEQUENCE</scope>
    <source>
        <strain evidence="1">DSM 21036</strain>
    </source>
</reference>
<evidence type="ECO:0000313" key="2">
    <source>
        <dbReference type="Proteomes" id="UP001149140"/>
    </source>
</evidence>
<organism evidence="1 2">
    <name type="scientific">Solirubrobacter ginsenosidimutans</name>
    <dbReference type="NCBI Taxonomy" id="490573"/>
    <lineage>
        <taxon>Bacteria</taxon>
        <taxon>Bacillati</taxon>
        <taxon>Actinomycetota</taxon>
        <taxon>Thermoleophilia</taxon>
        <taxon>Solirubrobacterales</taxon>
        <taxon>Solirubrobacteraceae</taxon>
        <taxon>Solirubrobacter</taxon>
    </lineage>
</organism>
<proteinExistence type="predicted"/>
<dbReference type="Proteomes" id="UP001149140">
    <property type="component" value="Unassembled WGS sequence"/>
</dbReference>
<dbReference type="EMBL" id="JAPDOD010000007">
    <property type="protein sequence ID" value="MDA0160883.1"/>
    <property type="molecule type" value="Genomic_DNA"/>
</dbReference>
<sequence>MANEDIGPVDYAIIAFPGSRFTGRIAPALAELTENGTIRIIDVAFIRKDEAGEISAFDLDEIEEEVRAGFESAGVAGETLFNEEDVLAAAAELEPGSSAAMIVWENLWARTIADAVRAADGVLVDFGRIPHATVVAAREHEGVAS</sequence>
<dbReference type="AlphaFoldDB" id="A0A9X3MVU9"/>
<keyword evidence="2" id="KW-1185">Reference proteome</keyword>
<comment type="caution">
    <text evidence="1">The sequence shown here is derived from an EMBL/GenBank/DDBJ whole genome shotgun (WGS) entry which is preliminary data.</text>
</comment>
<dbReference type="Pfam" id="PF19850">
    <property type="entry name" value="DUF6325"/>
    <property type="match status" value="1"/>
</dbReference>
<name>A0A9X3MVU9_9ACTN</name>
<accession>A0A9X3MVU9</accession>
<protein>
    <submittedName>
        <fullName evidence="1">DUF6325 family protein</fullName>
    </submittedName>
</protein>
<dbReference type="RefSeq" id="WP_270039988.1">
    <property type="nucleotide sequence ID" value="NZ_JAPDOD010000007.1"/>
</dbReference>
<evidence type="ECO:0000313" key="1">
    <source>
        <dbReference type="EMBL" id="MDA0160883.1"/>
    </source>
</evidence>